<protein>
    <submittedName>
        <fullName evidence="4">T9SS type A sorting domain-containing protein</fullName>
    </submittedName>
</protein>
<evidence type="ECO:0000256" key="1">
    <source>
        <dbReference type="ARBA" id="ARBA00022729"/>
    </source>
</evidence>
<feature type="signal peptide" evidence="2">
    <location>
        <begin position="1"/>
        <end position="17"/>
    </location>
</feature>
<keyword evidence="1 2" id="KW-0732">Signal</keyword>
<reference evidence="4 5" key="1">
    <citation type="submission" date="2021-11" db="EMBL/GenBank/DDBJ databases">
        <title>Seasonal and diel survey of microbial diversity of the Tyrrhenian coast.</title>
        <authorList>
            <person name="Gattoni G."/>
            <person name="Corral P."/>
        </authorList>
    </citation>
    <scope>NUCLEOTIDE SEQUENCE [LARGE SCALE GENOMIC DNA]</scope>
    <source>
        <strain evidence="4 5">Mr9</strain>
    </source>
</reference>
<sequence>MGKFYSKIILLMLPAFAMGQLHIKSSTAGTAADQTYVYNKGEILFVTQEIGMDGNPNQDGGNLYLRDEGQLIQGNNSGPNNGSTNSGTGIVSVYQVNTRNQWDYHYWTSPVGDPGKSASSNGNSGNVNFYPGSSGSGGLYQTDAISTIDATPVTFTNAFNSSVVNANEFSLSSYWLYKFVANTGYGSWQKVTSANPLKAGEGFTMKGLSDGTSPKGIVPIDFRGRPNNGTINVPVANNNLTLVGNPYPSAMNLSFYLLSNSGASDTDLANCVGLSSSTPRSAVNNTITGTAYFWESDPSVKSHYIKDYQGGYGTFSPLLDCSSAGEYSKAVFIAYDNEGERVLEPVPNIDSSGNPIYVEPNGDPTYADSNGDPYPYVPDYDASGNLQYDTDGNIIWELQPVVTGVEGEDIPRHIAPVGQGFFVEAIADGVVTAKNEFRVFIKESESSASQFKNKLEPKRKSKNNNFKSNTNLKAGGLTYDDEGFLVMPKFRITTHINNTYFRKMSGVMFDEATFGFDKAGDGDNVSVLPSDVSFIVEDAPRPIVINIFPYSIDAALPLKVTGAQETNTFKMQVLELNFEPDESIYLYDNQTGEYHDILNKAYEFELPKGSYADRFEIRFKDGNKENLDLAEEVKESFAVYQNNGRAELTILNPLETELKDISVYDITGKLLVSKINEGTSNKVTIPSNTWSDGIYVVRVVTRDNVEYSKKVSVFNKK</sequence>
<evidence type="ECO:0000313" key="5">
    <source>
        <dbReference type="Proteomes" id="UP001197770"/>
    </source>
</evidence>
<feature type="chain" id="PRO_5047409727" evidence="2">
    <location>
        <begin position="18"/>
        <end position="717"/>
    </location>
</feature>
<dbReference type="RefSeq" id="WP_228229434.1">
    <property type="nucleotide sequence ID" value="NZ_JAJGMW010000006.1"/>
</dbReference>
<dbReference type="InterPro" id="IPR026444">
    <property type="entry name" value="Secre_tail"/>
</dbReference>
<evidence type="ECO:0000313" key="4">
    <source>
        <dbReference type="EMBL" id="MCC4212344.1"/>
    </source>
</evidence>
<organism evidence="4 5">
    <name type="scientific">Leeuwenhoekiella parthenopeia</name>
    <dbReference type="NCBI Taxonomy" id="2890320"/>
    <lineage>
        <taxon>Bacteria</taxon>
        <taxon>Pseudomonadati</taxon>
        <taxon>Bacteroidota</taxon>
        <taxon>Flavobacteriia</taxon>
        <taxon>Flavobacteriales</taxon>
        <taxon>Flavobacteriaceae</taxon>
        <taxon>Leeuwenhoekiella</taxon>
    </lineage>
</organism>
<proteinExistence type="predicted"/>
<comment type="caution">
    <text evidence="4">The sequence shown here is derived from an EMBL/GenBank/DDBJ whole genome shotgun (WGS) entry which is preliminary data.</text>
</comment>
<dbReference type="EMBL" id="JAJGMW010000006">
    <property type="protein sequence ID" value="MCC4212344.1"/>
    <property type="molecule type" value="Genomic_DNA"/>
</dbReference>
<name>A0ABS8GQT4_9FLAO</name>
<dbReference type="Pfam" id="PF18962">
    <property type="entry name" value="Por_Secre_tail"/>
    <property type="match status" value="1"/>
</dbReference>
<accession>A0ABS8GQT4</accession>
<evidence type="ECO:0000256" key="2">
    <source>
        <dbReference type="SAM" id="SignalP"/>
    </source>
</evidence>
<keyword evidence="5" id="KW-1185">Reference proteome</keyword>
<evidence type="ECO:0000259" key="3">
    <source>
        <dbReference type="Pfam" id="PF18962"/>
    </source>
</evidence>
<dbReference type="NCBIfam" id="TIGR04183">
    <property type="entry name" value="Por_Secre_tail"/>
    <property type="match status" value="1"/>
</dbReference>
<gene>
    <name evidence="4" type="ORF">LLW17_06415</name>
</gene>
<feature type="domain" description="Secretion system C-terminal sorting" evidence="3">
    <location>
        <begin position="647"/>
        <end position="711"/>
    </location>
</feature>
<dbReference type="Proteomes" id="UP001197770">
    <property type="component" value="Unassembled WGS sequence"/>
</dbReference>